<comment type="caution">
    <text evidence="7">The sequence shown here is derived from an EMBL/GenBank/DDBJ whole genome shotgun (WGS) entry which is preliminary data.</text>
</comment>
<accession>A0AAW2YQA7</accession>
<keyword evidence="3 7" id="KW-0489">Methyltransferase</keyword>
<reference evidence="7 8" key="1">
    <citation type="submission" date="2024-03" db="EMBL/GenBank/DDBJ databases">
        <title>The Acrasis kona genome and developmental transcriptomes reveal deep origins of eukaryotic multicellular pathways.</title>
        <authorList>
            <person name="Sheikh S."/>
            <person name="Fu C.-J."/>
            <person name="Brown M.W."/>
            <person name="Baldauf S.L."/>
        </authorList>
    </citation>
    <scope>NUCLEOTIDE SEQUENCE [LARGE SCALE GENOMIC DNA]</scope>
    <source>
        <strain evidence="7 8">ATCC MYA-3509</strain>
    </source>
</reference>
<gene>
    <name evidence="7" type="ORF">AKO1_007598</name>
</gene>
<dbReference type="PANTHER" id="PTHR23417:SF14">
    <property type="entry name" value="PENTACOTRIPEPTIDE-REPEAT REGION OF PRORP DOMAIN-CONTAINING PROTEIN"/>
    <property type="match status" value="1"/>
</dbReference>
<keyword evidence="5" id="KW-0949">S-adenosyl-L-methionine</keyword>
<evidence type="ECO:0000313" key="8">
    <source>
        <dbReference type="Proteomes" id="UP001431209"/>
    </source>
</evidence>
<dbReference type="EC" id="2.1.1.33" evidence="2"/>
<dbReference type="AlphaFoldDB" id="A0AAW2YQA7"/>
<proteinExistence type="predicted"/>
<dbReference type="Pfam" id="PF02390">
    <property type="entry name" value="Methyltransf_4"/>
    <property type="match status" value="1"/>
</dbReference>
<evidence type="ECO:0000256" key="1">
    <source>
        <dbReference type="ARBA" id="ARBA00000142"/>
    </source>
</evidence>
<evidence type="ECO:0000256" key="3">
    <source>
        <dbReference type="ARBA" id="ARBA00022603"/>
    </source>
</evidence>
<comment type="catalytic activity">
    <reaction evidence="1">
        <text>guanosine(46) in tRNA + S-adenosyl-L-methionine = N(7)-methylguanosine(46) in tRNA + S-adenosyl-L-homocysteine</text>
        <dbReference type="Rhea" id="RHEA:42708"/>
        <dbReference type="Rhea" id="RHEA-COMP:10188"/>
        <dbReference type="Rhea" id="RHEA-COMP:10189"/>
        <dbReference type="ChEBI" id="CHEBI:57856"/>
        <dbReference type="ChEBI" id="CHEBI:59789"/>
        <dbReference type="ChEBI" id="CHEBI:74269"/>
        <dbReference type="ChEBI" id="CHEBI:74480"/>
        <dbReference type="EC" id="2.1.1.33"/>
    </reaction>
</comment>
<dbReference type="EMBL" id="JAOPGA020000552">
    <property type="protein sequence ID" value="KAL0479390.1"/>
    <property type="molecule type" value="Genomic_DNA"/>
</dbReference>
<dbReference type="InterPro" id="IPR003358">
    <property type="entry name" value="tRNA_(Gua-N-7)_MeTrfase_Trmb"/>
</dbReference>
<dbReference type="GO" id="GO:0008176">
    <property type="term" value="F:tRNA (guanine(46)-N7)-methyltransferase activity"/>
    <property type="evidence" value="ECO:0007669"/>
    <property type="project" value="UniProtKB-EC"/>
</dbReference>
<evidence type="ECO:0000256" key="5">
    <source>
        <dbReference type="ARBA" id="ARBA00022691"/>
    </source>
</evidence>
<protein>
    <recommendedName>
        <fullName evidence="2">tRNA (guanine(46)-N(7))-methyltransferase</fullName>
        <ecNumber evidence="2">2.1.1.33</ecNumber>
    </recommendedName>
</protein>
<dbReference type="SUPFAM" id="SSF53335">
    <property type="entry name" value="S-adenosyl-L-methionine-dependent methyltransferases"/>
    <property type="match status" value="1"/>
</dbReference>
<dbReference type="Gene3D" id="3.40.50.150">
    <property type="entry name" value="Vaccinia Virus protein VP39"/>
    <property type="match status" value="1"/>
</dbReference>
<name>A0AAW2YQA7_9EUKA</name>
<keyword evidence="8" id="KW-1185">Reference proteome</keyword>
<dbReference type="PROSITE" id="PS51625">
    <property type="entry name" value="SAM_MT_TRMB"/>
    <property type="match status" value="1"/>
</dbReference>
<evidence type="ECO:0000256" key="6">
    <source>
        <dbReference type="ARBA" id="ARBA00022694"/>
    </source>
</evidence>
<organism evidence="7 8">
    <name type="scientific">Acrasis kona</name>
    <dbReference type="NCBI Taxonomy" id="1008807"/>
    <lineage>
        <taxon>Eukaryota</taxon>
        <taxon>Discoba</taxon>
        <taxon>Heterolobosea</taxon>
        <taxon>Tetramitia</taxon>
        <taxon>Eutetramitia</taxon>
        <taxon>Acrasidae</taxon>
        <taxon>Acrasis</taxon>
    </lineage>
</organism>
<dbReference type="PANTHER" id="PTHR23417">
    <property type="entry name" value="3-DEOXY-D-MANNO-OCTULOSONIC-ACID TRANSFERASE/TRNA GUANINE-N 7 - -METHYLTRANSFERASE"/>
    <property type="match status" value="1"/>
</dbReference>
<dbReference type="Proteomes" id="UP001431209">
    <property type="component" value="Unassembled WGS sequence"/>
</dbReference>
<evidence type="ECO:0000256" key="4">
    <source>
        <dbReference type="ARBA" id="ARBA00022679"/>
    </source>
</evidence>
<keyword evidence="6" id="KW-0819">tRNA processing</keyword>
<keyword evidence="4" id="KW-0808">Transferase</keyword>
<evidence type="ECO:0000256" key="2">
    <source>
        <dbReference type="ARBA" id="ARBA00011977"/>
    </source>
</evidence>
<dbReference type="GO" id="GO:0043527">
    <property type="term" value="C:tRNA methyltransferase complex"/>
    <property type="evidence" value="ECO:0007669"/>
    <property type="project" value="TreeGrafter"/>
</dbReference>
<evidence type="ECO:0000313" key="7">
    <source>
        <dbReference type="EMBL" id="KAL0479390.1"/>
    </source>
</evidence>
<dbReference type="InterPro" id="IPR029063">
    <property type="entry name" value="SAM-dependent_MTases_sf"/>
</dbReference>
<sequence length="278" mass="32628">MLITNLFNKIIPNVLVRRYAKIDRKTIVEIHRGVRGAKANRQKYFEWVDRSNPKIQHNDHLLYVPSSGYEVYHHGEHIRSQFPGFNMEEWIGVDQNPDMKVHIEICCGFGHWLAAQCMQDQNKNSIYIGVEKWHKRAVHSLTRLLSKQETMHCKMISCEALFLLKNVLTNCLVDNFYINFPEPWSKISRRMINKEFLEQIALKIKKNGLLYITSDSEEYSNYCKSLLTCMPEWENDLQDQPDGRVLNQLEGCVQTNAGFEGAMRASGCDIYYLRYKRK</sequence>